<dbReference type="EMBL" id="CAADJA010000002">
    <property type="protein sequence ID" value="VFS46728.1"/>
    <property type="molecule type" value="Genomic_DNA"/>
</dbReference>
<evidence type="ECO:0000256" key="1">
    <source>
        <dbReference type="SAM" id="SignalP"/>
    </source>
</evidence>
<dbReference type="AlphaFoldDB" id="A0A484ZF57"/>
<dbReference type="Pfam" id="PF06516">
    <property type="entry name" value="NUP"/>
    <property type="match status" value="1"/>
</dbReference>
<proteinExistence type="predicted"/>
<feature type="signal peptide" evidence="1">
    <location>
        <begin position="1"/>
        <end position="22"/>
    </location>
</feature>
<organism evidence="2 3">
    <name type="scientific">Budvicia aquatica</name>
    <dbReference type="NCBI Taxonomy" id="82979"/>
    <lineage>
        <taxon>Bacteria</taxon>
        <taxon>Pseudomonadati</taxon>
        <taxon>Pseudomonadota</taxon>
        <taxon>Gammaproteobacteria</taxon>
        <taxon>Enterobacterales</taxon>
        <taxon>Budviciaceae</taxon>
        <taxon>Budvicia</taxon>
    </lineage>
</organism>
<evidence type="ECO:0000313" key="2">
    <source>
        <dbReference type="EMBL" id="VFS46728.1"/>
    </source>
</evidence>
<dbReference type="InterPro" id="IPR009486">
    <property type="entry name" value="Pur_nuclsid_perm"/>
</dbReference>
<feature type="chain" id="PRO_5019751686" evidence="1">
    <location>
        <begin position="23"/>
        <end position="112"/>
    </location>
</feature>
<keyword evidence="1" id="KW-0732">Signal</keyword>
<gene>
    <name evidence="2" type="ORF">NCTC12282_01646</name>
</gene>
<reference evidence="2 3" key="1">
    <citation type="submission" date="2019-03" db="EMBL/GenBank/DDBJ databases">
        <authorList>
            <consortium name="Pathogen Informatics"/>
        </authorList>
    </citation>
    <scope>NUCLEOTIDE SEQUENCE [LARGE SCALE GENOMIC DNA]</scope>
    <source>
        <strain evidence="2 3">NCTC12282</strain>
    </source>
</reference>
<dbReference type="Proteomes" id="UP000373449">
    <property type="component" value="Unassembled WGS sequence"/>
</dbReference>
<accession>A0A484ZF57</accession>
<evidence type="ECO:0000313" key="3">
    <source>
        <dbReference type="Proteomes" id="UP000373449"/>
    </source>
</evidence>
<dbReference type="GO" id="GO:0055085">
    <property type="term" value="P:transmembrane transport"/>
    <property type="evidence" value="ECO:0007669"/>
    <property type="project" value="InterPro"/>
</dbReference>
<name>A0A484ZF57_9GAMM</name>
<protein>
    <submittedName>
        <fullName evidence="2">Purine nucleoside permease</fullName>
    </submittedName>
</protein>
<sequence length="112" mass="12025">MFNNKVLSLFALPLLMSGQAFADDAPIKVKVFIGSMFEIGKNTGDKAGEFQHWYERYFKNSQPITVKGAASPVFCNDDGVCGSVLGMGKVASSSSVQAICLIQSLICLKPIS</sequence>